<evidence type="ECO:0000256" key="3">
    <source>
        <dbReference type="PROSITE-ProRule" id="PRU00289"/>
    </source>
</evidence>
<keyword evidence="5" id="KW-0812">Transmembrane</keyword>
<evidence type="ECO:0000313" key="7">
    <source>
        <dbReference type="EMBL" id="GAA5160680.1"/>
    </source>
</evidence>
<dbReference type="InterPro" id="IPR002543">
    <property type="entry name" value="FtsK_dom"/>
</dbReference>
<dbReference type="PROSITE" id="PS50901">
    <property type="entry name" value="FTSK"/>
    <property type="match status" value="1"/>
</dbReference>
<keyword evidence="2 3" id="KW-0067">ATP-binding</keyword>
<keyword evidence="5" id="KW-0472">Membrane</keyword>
<reference evidence="8" key="1">
    <citation type="journal article" date="2019" name="Int. J. Syst. Evol. Microbiol.">
        <title>The Global Catalogue of Microorganisms (GCM) 10K type strain sequencing project: providing services to taxonomists for standard genome sequencing and annotation.</title>
        <authorList>
            <consortium name="The Broad Institute Genomics Platform"/>
            <consortium name="The Broad Institute Genome Sequencing Center for Infectious Disease"/>
            <person name="Wu L."/>
            <person name="Ma J."/>
        </authorList>
    </citation>
    <scope>NUCLEOTIDE SEQUENCE [LARGE SCALE GENOMIC DNA]</scope>
    <source>
        <strain evidence="8">JCM 18303</strain>
    </source>
</reference>
<dbReference type="RefSeq" id="WP_185063623.1">
    <property type="nucleotide sequence ID" value="NZ_BAABJP010000021.1"/>
</dbReference>
<sequence length="468" mass="51703">MSKGNGYKPGGRATRPTGRDMKTLAWLWRHPLVWSVPAVLVAGWARYGWLPVAYTLAGAVGVLLVWWRVHPPTFDRWVLPTLRAFKRRWWDYRGGLWGALLFECDLTRDNRLTGEILVPRLERVRAVTPSIDVLRVRMVRGQDLRAWTDRSEALAEALCAHRVAVAKARPGRLTVVVERENPFAVPLPAPEIPTSVDEVDLSALDIGDDEFGQPVLVSVTGTSHLFVAGATGTGKSSTIWGPLRQMGPMIRDGLVRVRVIDPKGGTETEIGKELFYRRAVTTEDALELLREAREDMKAAQQRLRGDKMRRAVLGPDSPQDLIMVDELAMLTAFASRGDRGEAIALLSEIMTQGRNTLFNVAGYVQEPSKDVVEIRELFTTRICLGVTAASHVDMALGDGARDRGALADEIPLDEEHAGIGFRVDKGSRLPRRLRLGHTTDEDITELVKRCAPLPPAGLAVVRNTGEVA</sequence>
<feature type="domain" description="FtsK" evidence="6">
    <location>
        <begin position="212"/>
        <end position="393"/>
    </location>
</feature>
<dbReference type="PANTHER" id="PTHR22683:SF41">
    <property type="entry name" value="DNA TRANSLOCASE FTSK"/>
    <property type="match status" value="1"/>
</dbReference>
<name>A0ABP9QER5_9PSEU</name>
<evidence type="ECO:0000256" key="5">
    <source>
        <dbReference type="SAM" id="Phobius"/>
    </source>
</evidence>
<evidence type="ECO:0000313" key="8">
    <source>
        <dbReference type="Proteomes" id="UP001428817"/>
    </source>
</evidence>
<keyword evidence="5" id="KW-1133">Transmembrane helix</keyword>
<dbReference type="Gene3D" id="3.40.50.300">
    <property type="entry name" value="P-loop containing nucleotide triphosphate hydrolases"/>
    <property type="match status" value="1"/>
</dbReference>
<gene>
    <name evidence="7" type="ORF">GCM10023321_43770</name>
</gene>
<feature type="binding site" evidence="3">
    <location>
        <begin position="229"/>
        <end position="236"/>
    </location>
    <ligand>
        <name>ATP</name>
        <dbReference type="ChEBI" id="CHEBI:30616"/>
    </ligand>
</feature>
<accession>A0ABP9QER5</accession>
<feature type="coiled-coil region" evidence="4">
    <location>
        <begin position="282"/>
        <end position="309"/>
    </location>
</feature>
<dbReference type="Proteomes" id="UP001428817">
    <property type="component" value="Unassembled WGS sequence"/>
</dbReference>
<keyword evidence="4" id="KW-0175">Coiled coil</keyword>
<dbReference type="SUPFAM" id="SSF52540">
    <property type="entry name" value="P-loop containing nucleoside triphosphate hydrolases"/>
    <property type="match status" value="1"/>
</dbReference>
<keyword evidence="8" id="KW-1185">Reference proteome</keyword>
<evidence type="ECO:0000256" key="2">
    <source>
        <dbReference type="ARBA" id="ARBA00022840"/>
    </source>
</evidence>
<protein>
    <submittedName>
        <fullName evidence="7">FtsK/SpoIIIE domain-containing protein</fullName>
    </submittedName>
</protein>
<keyword evidence="1 3" id="KW-0547">Nucleotide-binding</keyword>
<dbReference type="EMBL" id="BAABJP010000021">
    <property type="protein sequence ID" value="GAA5160680.1"/>
    <property type="molecule type" value="Genomic_DNA"/>
</dbReference>
<proteinExistence type="predicted"/>
<evidence type="ECO:0000256" key="1">
    <source>
        <dbReference type="ARBA" id="ARBA00022741"/>
    </source>
</evidence>
<comment type="caution">
    <text evidence="7">The sequence shown here is derived from an EMBL/GenBank/DDBJ whole genome shotgun (WGS) entry which is preliminary data.</text>
</comment>
<feature type="transmembrane region" description="Helical" evidence="5">
    <location>
        <begin position="51"/>
        <end position="69"/>
    </location>
</feature>
<dbReference type="PANTHER" id="PTHR22683">
    <property type="entry name" value="SPORULATION PROTEIN RELATED"/>
    <property type="match status" value="1"/>
</dbReference>
<evidence type="ECO:0000259" key="6">
    <source>
        <dbReference type="PROSITE" id="PS50901"/>
    </source>
</evidence>
<evidence type="ECO:0000256" key="4">
    <source>
        <dbReference type="SAM" id="Coils"/>
    </source>
</evidence>
<organism evidence="7 8">
    <name type="scientific">Pseudonocardia eucalypti</name>
    <dbReference type="NCBI Taxonomy" id="648755"/>
    <lineage>
        <taxon>Bacteria</taxon>
        <taxon>Bacillati</taxon>
        <taxon>Actinomycetota</taxon>
        <taxon>Actinomycetes</taxon>
        <taxon>Pseudonocardiales</taxon>
        <taxon>Pseudonocardiaceae</taxon>
        <taxon>Pseudonocardia</taxon>
    </lineage>
</organism>
<dbReference type="InterPro" id="IPR027417">
    <property type="entry name" value="P-loop_NTPase"/>
</dbReference>
<dbReference type="InterPro" id="IPR050206">
    <property type="entry name" value="FtsK/SpoIIIE/SftA"/>
</dbReference>